<dbReference type="Proteomes" id="UP000800035">
    <property type="component" value="Unassembled WGS sequence"/>
</dbReference>
<keyword evidence="3" id="KW-1185">Reference proteome</keyword>
<gene>
    <name evidence="2" type="ORF">CC80DRAFT_521817</name>
</gene>
<protein>
    <recommendedName>
        <fullName evidence="1">F-box domain-containing protein</fullName>
    </recommendedName>
</protein>
<organism evidence="2 3">
    <name type="scientific">Byssothecium circinans</name>
    <dbReference type="NCBI Taxonomy" id="147558"/>
    <lineage>
        <taxon>Eukaryota</taxon>
        <taxon>Fungi</taxon>
        <taxon>Dikarya</taxon>
        <taxon>Ascomycota</taxon>
        <taxon>Pezizomycotina</taxon>
        <taxon>Dothideomycetes</taxon>
        <taxon>Pleosporomycetidae</taxon>
        <taxon>Pleosporales</taxon>
        <taxon>Massarineae</taxon>
        <taxon>Massarinaceae</taxon>
        <taxon>Byssothecium</taxon>
    </lineage>
</organism>
<proteinExistence type="predicted"/>
<feature type="domain" description="F-box" evidence="1">
    <location>
        <begin position="1"/>
        <end position="45"/>
    </location>
</feature>
<sequence>MNNLPQEIVNRISSYLSRDDLKSTLFISSGWQYAAEEYSEAFSEFNLTTTNDSTFLSRYSGHRFRYLKNVKFKTKLPDLGPYDDEIEAEDDCRETANELQKLDQIFTGQIIFLYSTLKALETRLGNVFDMRLGELNTPRKIHLTVYTPFRGNIDWGFCSHRHFVSWRVHLLSPSTLPTVLSVQSLTVHGWDVGSHLSESVEGFRKLDLRVILDLSSKLPNLRSLQCKLGADEWLGSFSSEALRYITHDWEGPRRDSRHGFGKAYKLITLPTTLRHVHLDFLYPLRCVEQIDQPWPALLDPLSTSLHLLSYQLRTMSLHVVADETLFWPSDGETPAWPNLESLNVMFHMSTPSGSWYFRGTHGDGVMEGYDIPDDAYPPLETIERDYDDDSEVVDWQCSWDRLYEASQFRVEPINEMIVPFLTAFAKSAALMSSLREFALWCPLQFSPLHEGDYENYDYHSVSGFTEYGLAWGIAYTKPGEEAFMNAPGTDFSSNRQIWWMVSKWRPQHKLHSLFQRIGLDKHGEGLDEHWGADEATDGLLIHRDWFQDWENRRWDVETY</sequence>
<accession>A0A6A5UDU3</accession>
<dbReference type="AlphaFoldDB" id="A0A6A5UDU3"/>
<name>A0A6A5UDU3_9PLEO</name>
<dbReference type="InterPro" id="IPR001810">
    <property type="entry name" value="F-box_dom"/>
</dbReference>
<evidence type="ECO:0000313" key="3">
    <source>
        <dbReference type="Proteomes" id="UP000800035"/>
    </source>
</evidence>
<evidence type="ECO:0000259" key="1">
    <source>
        <dbReference type="PROSITE" id="PS50181"/>
    </source>
</evidence>
<reference evidence="2" key="1">
    <citation type="journal article" date="2020" name="Stud. Mycol.">
        <title>101 Dothideomycetes genomes: a test case for predicting lifestyles and emergence of pathogens.</title>
        <authorList>
            <person name="Haridas S."/>
            <person name="Albert R."/>
            <person name="Binder M."/>
            <person name="Bloem J."/>
            <person name="Labutti K."/>
            <person name="Salamov A."/>
            <person name="Andreopoulos B."/>
            <person name="Baker S."/>
            <person name="Barry K."/>
            <person name="Bills G."/>
            <person name="Bluhm B."/>
            <person name="Cannon C."/>
            <person name="Castanera R."/>
            <person name="Culley D."/>
            <person name="Daum C."/>
            <person name="Ezra D."/>
            <person name="Gonzalez J."/>
            <person name="Henrissat B."/>
            <person name="Kuo A."/>
            <person name="Liang C."/>
            <person name="Lipzen A."/>
            <person name="Lutzoni F."/>
            <person name="Magnuson J."/>
            <person name="Mondo S."/>
            <person name="Nolan M."/>
            <person name="Ohm R."/>
            <person name="Pangilinan J."/>
            <person name="Park H.-J."/>
            <person name="Ramirez L."/>
            <person name="Alfaro M."/>
            <person name="Sun H."/>
            <person name="Tritt A."/>
            <person name="Yoshinaga Y."/>
            <person name="Zwiers L.-H."/>
            <person name="Turgeon B."/>
            <person name="Goodwin S."/>
            <person name="Spatafora J."/>
            <person name="Crous P."/>
            <person name="Grigoriev I."/>
        </authorList>
    </citation>
    <scope>NUCLEOTIDE SEQUENCE</scope>
    <source>
        <strain evidence="2">CBS 675.92</strain>
    </source>
</reference>
<evidence type="ECO:0000313" key="2">
    <source>
        <dbReference type="EMBL" id="KAF1962874.1"/>
    </source>
</evidence>
<dbReference type="OrthoDB" id="5985073at2759"/>
<dbReference type="EMBL" id="ML976978">
    <property type="protein sequence ID" value="KAF1962874.1"/>
    <property type="molecule type" value="Genomic_DNA"/>
</dbReference>
<dbReference type="PROSITE" id="PS50181">
    <property type="entry name" value="FBOX"/>
    <property type="match status" value="1"/>
</dbReference>